<comment type="subcellular location">
    <subcellularLocation>
        <location evidence="1">Cell membrane</location>
        <topology evidence="1">Multi-pass membrane protein</topology>
    </subcellularLocation>
</comment>
<keyword evidence="3 6" id="KW-0812">Transmembrane</keyword>
<evidence type="ECO:0000256" key="5">
    <source>
        <dbReference type="ARBA" id="ARBA00023136"/>
    </source>
</evidence>
<proteinExistence type="predicted"/>
<evidence type="ECO:0000256" key="1">
    <source>
        <dbReference type="ARBA" id="ARBA00004651"/>
    </source>
</evidence>
<feature type="transmembrane region" description="Helical" evidence="6">
    <location>
        <begin position="98"/>
        <end position="117"/>
    </location>
</feature>
<dbReference type="Pfam" id="PF03899">
    <property type="entry name" value="ATP-synt_I"/>
    <property type="match status" value="1"/>
</dbReference>
<feature type="transmembrane region" description="Helical" evidence="6">
    <location>
        <begin position="75"/>
        <end position="92"/>
    </location>
</feature>
<feature type="transmembrane region" description="Helical" evidence="6">
    <location>
        <begin position="12"/>
        <end position="29"/>
    </location>
</feature>
<evidence type="ECO:0000256" key="4">
    <source>
        <dbReference type="ARBA" id="ARBA00022989"/>
    </source>
</evidence>
<keyword evidence="2" id="KW-1003">Cell membrane</keyword>
<organism evidence="7 8">
    <name type="scientific">Veillonella magna</name>
    <dbReference type="NCBI Taxonomy" id="464322"/>
    <lineage>
        <taxon>Bacteria</taxon>
        <taxon>Bacillati</taxon>
        <taxon>Bacillota</taxon>
        <taxon>Negativicutes</taxon>
        <taxon>Veillonellales</taxon>
        <taxon>Veillonellaceae</taxon>
        <taxon>Veillonella</taxon>
    </lineage>
</organism>
<protein>
    <submittedName>
        <fullName evidence="7">ATP synthase subunit I</fullName>
    </submittedName>
</protein>
<dbReference type="InterPro" id="IPR005598">
    <property type="entry name" value="ATP_synth_I"/>
</dbReference>
<dbReference type="RefSeq" id="WP_028254563.1">
    <property type="nucleotide sequence ID" value="NZ_CAUGKU010000001.1"/>
</dbReference>
<evidence type="ECO:0000256" key="2">
    <source>
        <dbReference type="ARBA" id="ARBA00022475"/>
    </source>
</evidence>
<reference evidence="7 8" key="1">
    <citation type="journal article" date="2021" name="Sci. Rep.">
        <title>The distribution of antibiotic resistance genes in chicken gut microbiota commensals.</title>
        <authorList>
            <person name="Juricova H."/>
            <person name="Matiasovicova J."/>
            <person name="Kubasova T."/>
            <person name="Cejkova D."/>
            <person name="Rychlik I."/>
        </authorList>
    </citation>
    <scope>NUCLEOTIDE SEQUENCE [LARGE SCALE GENOMIC DNA]</scope>
    <source>
        <strain evidence="7 8">An537</strain>
    </source>
</reference>
<sequence>MEVYQQYVQRMLKLLVITTIVIAVLLYVGGGARFVGGWLWGGGTNCVYFVILAAQVRRWPDIPPEKLKNKIRMTVVSRFILVLAMTAIATRIPGVHMLGVLAGMILLTPLQYLDYWLGQRRKSLPR</sequence>
<feature type="transmembrane region" description="Helical" evidence="6">
    <location>
        <begin position="35"/>
        <end position="54"/>
    </location>
</feature>
<dbReference type="Proteomes" id="UP000707138">
    <property type="component" value="Unassembled WGS sequence"/>
</dbReference>
<comment type="caution">
    <text evidence="7">The sequence shown here is derived from an EMBL/GenBank/DDBJ whole genome shotgun (WGS) entry which is preliminary data.</text>
</comment>
<keyword evidence="8" id="KW-1185">Reference proteome</keyword>
<accession>A0ABS2GFH1</accession>
<name>A0ABS2GFH1_9FIRM</name>
<evidence type="ECO:0000313" key="8">
    <source>
        <dbReference type="Proteomes" id="UP000707138"/>
    </source>
</evidence>
<keyword evidence="5 6" id="KW-0472">Membrane</keyword>
<evidence type="ECO:0000313" key="7">
    <source>
        <dbReference type="EMBL" id="MBM6912924.1"/>
    </source>
</evidence>
<evidence type="ECO:0000256" key="6">
    <source>
        <dbReference type="SAM" id="Phobius"/>
    </source>
</evidence>
<gene>
    <name evidence="7" type="ORF">H6A01_06250</name>
</gene>
<evidence type="ECO:0000256" key="3">
    <source>
        <dbReference type="ARBA" id="ARBA00022692"/>
    </source>
</evidence>
<keyword evidence="4 6" id="KW-1133">Transmembrane helix</keyword>
<dbReference type="EMBL" id="JACJLA010000010">
    <property type="protein sequence ID" value="MBM6912924.1"/>
    <property type="molecule type" value="Genomic_DNA"/>
</dbReference>